<proteinExistence type="predicted"/>
<dbReference type="EMBL" id="MU268474">
    <property type="protein sequence ID" value="KAH7904437.1"/>
    <property type="molecule type" value="Genomic_DNA"/>
</dbReference>
<protein>
    <submittedName>
        <fullName evidence="1">Uncharacterized protein</fullName>
    </submittedName>
</protein>
<gene>
    <name evidence="1" type="ORF">BJ138DRAFT_1119412</name>
</gene>
<keyword evidence="2" id="KW-1185">Reference proteome</keyword>
<reference evidence="1" key="1">
    <citation type="journal article" date="2021" name="New Phytol.">
        <title>Evolutionary innovations through gain and loss of genes in the ectomycorrhizal Boletales.</title>
        <authorList>
            <person name="Wu G."/>
            <person name="Miyauchi S."/>
            <person name="Morin E."/>
            <person name="Kuo A."/>
            <person name="Drula E."/>
            <person name="Varga T."/>
            <person name="Kohler A."/>
            <person name="Feng B."/>
            <person name="Cao Y."/>
            <person name="Lipzen A."/>
            <person name="Daum C."/>
            <person name="Hundley H."/>
            <person name="Pangilinan J."/>
            <person name="Johnson J."/>
            <person name="Barry K."/>
            <person name="LaButti K."/>
            <person name="Ng V."/>
            <person name="Ahrendt S."/>
            <person name="Min B."/>
            <person name="Choi I.G."/>
            <person name="Park H."/>
            <person name="Plett J.M."/>
            <person name="Magnuson J."/>
            <person name="Spatafora J.W."/>
            <person name="Nagy L.G."/>
            <person name="Henrissat B."/>
            <person name="Grigoriev I.V."/>
            <person name="Yang Z.L."/>
            <person name="Xu J."/>
            <person name="Martin F.M."/>
        </authorList>
    </citation>
    <scope>NUCLEOTIDE SEQUENCE</scope>
    <source>
        <strain evidence="1">ATCC 28755</strain>
    </source>
</reference>
<name>A0ACB7ZUA7_9AGAM</name>
<accession>A0ACB7ZUA7</accession>
<organism evidence="1 2">
    <name type="scientific">Hygrophoropsis aurantiaca</name>
    <dbReference type="NCBI Taxonomy" id="72124"/>
    <lineage>
        <taxon>Eukaryota</taxon>
        <taxon>Fungi</taxon>
        <taxon>Dikarya</taxon>
        <taxon>Basidiomycota</taxon>
        <taxon>Agaricomycotina</taxon>
        <taxon>Agaricomycetes</taxon>
        <taxon>Agaricomycetidae</taxon>
        <taxon>Boletales</taxon>
        <taxon>Coniophorineae</taxon>
        <taxon>Hygrophoropsidaceae</taxon>
        <taxon>Hygrophoropsis</taxon>
    </lineage>
</organism>
<comment type="caution">
    <text evidence="1">The sequence shown here is derived from an EMBL/GenBank/DDBJ whole genome shotgun (WGS) entry which is preliminary data.</text>
</comment>
<evidence type="ECO:0000313" key="2">
    <source>
        <dbReference type="Proteomes" id="UP000790377"/>
    </source>
</evidence>
<dbReference type="Proteomes" id="UP000790377">
    <property type="component" value="Unassembled WGS sequence"/>
</dbReference>
<sequence length="111" mass="12270">MEAAKMTSAYGKIGTLLRELSDDEDEDNAPSTSSQYGDPRSPWLEDFHGYLNSKDHLTTGMSIVQWWGINAARYPVWGSLARDYLVACCEAVDFLAHNDGASRCGTSTMRS</sequence>
<evidence type="ECO:0000313" key="1">
    <source>
        <dbReference type="EMBL" id="KAH7904437.1"/>
    </source>
</evidence>